<proteinExistence type="predicted"/>
<comment type="caution">
    <text evidence="1">The sequence shown here is derived from an EMBL/GenBank/DDBJ whole genome shotgun (WGS) entry which is preliminary data.</text>
</comment>
<dbReference type="EMBL" id="JAPWTJ010003220">
    <property type="protein sequence ID" value="KAJ8960371.1"/>
    <property type="molecule type" value="Genomic_DNA"/>
</dbReference>
<reference evidence="1" key="1">
    <citation type="journal article" date="2023" name="Insect Mol. Biol.">
        <title>Genome sequencing provides insights into the evolution of gene families encoding plant cell wall-degrading enzymes in longhorned beetles.</title>
        <authorList>
            <person name="Shin N.R."/>
            <person name="Okamura Y."/>
            <person name="Kirsch R."/>
            <person name="Pauchet Y."/>
        </authorList>
    </citation>
    <scope>NUCLEOTIDE SEQUENCE</scope>
    <source>
        <strain evidence="1">MMC_N1</strain>
    </source>
</reference>
<organism evidence="1 2">
    <name type="scientific">Molorchus minor</name>
    <dbReference type="NCBI Taxonomy" id="1323400"/>
    <lineage>
        <taxon>Eukaryota</taxon>
        <taxon>Metazoa</taxon>
        <taxon>Ecdysozoa</taxon>
        <taxon>Arthropoda</taxon>
        <taxon>Hexapoda</taxon>
        <taxon>Insecta</taxon>
        <taxon>Pterygota</taxon>
        <taxon>Neoptera</taxon>
        <taxon>Endopterygota</taxon>
        <taxon>Coleoptera</taxon>
        <taxon>Polyphaga</taxon>
        <taxon>Cucujiformia</taxon>
        <taxon>Chrysomeloidea</taxon>
        <taxon>Cerambycidae</taxon>
        <taxon>Lamiinae</taxon>
        <taxon>Monochamini</taxon>
        <taxon>Molorchus</taxon>
    </lineage>
</organism>
<gene>
    <name evidence="1" type="ORF">NQ317_013981</name>
</gene>
<evidence type="ECO:0000313" key="1">
    <source>
        <dbReference type="EMBL" id="KAJ8960371.1"/>
    </source>
</evidence>
<sequence>MLELNHLRRTMTDRTVQCGLKQNLNFLAVSLKWCRDRLSFFFHCDATVWCSRTPASLRFLLVLIEALLNNYYRYHCIVAINANKEQFLEIDKEKSVSGTEVDEHTQIPLKLCWYSYKAENFGGDKRSQILIRDLAQAKMAVLTSPLMLHIINAKKFINARKRQRHPFSCFIDGNTVKNWVPDCMLKSSKCKITSVTCSCETKDIFWCQHVVALSLYRIRNAEIVRLRVPISVNHKYEGRLKALELHSSALKMAGKYCDRADKK</sequence>
<keyword evidence="2" id="KW-1185">Reference proteome</keyword>
<protein>
    <recommendedName>
        <fullName evidence="3">SWIM-type domain-containing protein</fullName>
    </recommendedName>
</protein>
<dbReference type="Proteomes" id="UP001162164">
    <property type="component" value="Unassembled WGS sequence"/>
</dbReference>
<accession>A0ABQ9IRK4</accession>
<name>A0ABQ9IRK4_9CUCU</name>
<evidence type="ECO:0000313" key="2">
    <source>
        <dbReference type="Proteomes" id="UP001162164"/>
    </source>
</evidence>
<dbReference type="PANTHER" id="PTHR22619:SF0">
    <property type="entry name" value="ZINC FINGER SWIM DOMAIN-CONTAINING PROTEIN 6-LIKE PROTEIN"/>
    <property type="match status" value="1"/>
</dbReference>
<dbReference type="PANTHER" id="PTHR22619">
    <property type="entry name" value="ZINC FINGER SWIM DOMAIN CONTAINING PROTEIN 4, 5, 6"/>
    <property type="match status" value="1"/>
</dbReference>
<evidence type="ECO:0008006" key="3">
    <source>
        <dbReference type="Google" id="ProtNLM"/>
    </source>
</evidence>